<dbReference type="InParanoid" id="A0A6I9V0U2"/>
<dbReference type="InterPro" id="IPR006501">
    <property type="entry name" value="Pectinesterase_inhib_dom"/>
</dbReference>
<feature type="chain" id="PRO_5026828502" evidence="1">
    <location>
        <begin position="29"/>
        <end position="188"/>
    </location>
</feature>
<dbReference type="KEGG" id="sind:105179312"/>
<dbReference type="Gramene" id="SIN_1013369.t">
    <property type="protein sequence ID" value="SIN_1013369.t.cds1"/>
    <property type="gene ID" value="SIN_1013369"/>
</dbReference>
<evidence type="ECO:0000313" key="3">
    <source>
        <dbReference type="Proteomes" id="UP000504604"/>
    </source>
</evidence>
<keyword evidence="3" id="KW-1185">Reference proteome</keyword>
<dbReference type="OrthoDB" id="903589at2759"/>
<dbReference type="GO" id="GO:0004857">
    <property type="term" value="F:enzyme inhibitor activity"/>
    <property type="evidence" value="ECO:0007669"/>
    <property type="project" value="InterPro"/>
</dbReference>
<proteinExistence type="predicted"/>
<evidence type="ECO:0000259" key="2">
    <source>
        <dbReference type="SMART" id="SM00856"/>
    </source>
</evidence>
<accession>A0A6I9V0U2</accession>
<dbReference type="NCBIfam" id="TIGR01614">
    <property type="entry name" value="PME_inhib"/>
    <property type="match status" value="1"/>
</dbReference>
<dbReference type="FunCoup" id="A0A6I9V0U2">
    <property type="interactions" value="37"/>
</dbReference>
<feature type="signal peptide" evidence="1">
    <location>
        <begin position="1"/>
        <end position="28"/>
    </location>
</feature>
<sequence length="188" mass="20550">MYSSVVSVLMIFVFYSCFISSSIHDVVATTSTPSSSMIKQVCSNRWSNFDSKLCIHILLSKHQIASATNLFDLSIGIMELGISNATNTRTYIDKLLKKLTDVKGAVRECKLSYDSVIGSLKSALSEVRDDKEYLTATYDLLIASTDSIERCANAVVSGKVEDETILIGNKVVPIFGLSAYNAVDSLTH</sequence>
<dbReference type="RefSeq" id="XP_011101222.1">
    <property type="nucleotide sequence ID" value="XM_011102920.2"/>
</dbReference>
<dbReference type="PANTHER" id="PTHR31890">
    <property type="entry name" value="PLANT INVERTASE/PECTIN METHYLESTERASE INHIBITOR SUPERFAMILY PROTEIN"/>
    <property type="match status" value="1"/>
</dbReference>
<reference evidence="4" key="1">
    <citation type="submission" date="2025-08" db="UniProtKB">
        <authorList>
            <consortium name="RefSeq"/>
        </authorList>
    </citation>
    <scope>IDENTIFICATION</scope>
</reference>
<dbReference type="GeneID" id="105179312"/>
<dbReference type="Pfam" id="PF04043">
    <property type="entry name" value="PMEI"/>
    <property type="match status" value="1"/>
</dbReference>
<feature type="domain" description="Pectinesterase inhibitor" evidence="2">
    <location>
        <begin position="33"/>
        <end position="172"/>
    </location>
</feature>
<dbReference type="Proteomes" id="UP000504604">
    <property type="component" value="Linkage group LG2"/>
</dbReference>
<gene>
    <name evidence="4" type="primary">LOC105179312</name>
</gene>
<protein>
    <submittedName>
        <fullName evidence="4">Uncharacterized protein LOC105179312</fullName>
    </submittedName>
</protein>
<evidence type="ECO:0000313" key="4">
    <source>
        <dbReference type="RefSeq" id="XP_011101222.1"/>
    </source>
</evidence>
<dbReference type="InterPro" id="IPR035513">
    <property type="entry name" value="Invertase/methylesterase_inhib"/>
</dbReference>
<dbReference type="Gene3D" id="1.20.140.40">
    <property type="entry name" value="Invertase/pectin methylesterase inhibitor family protein"/>
    <property type="match status" value="1"/>
</dbReference>
<dbReference type="AlphaFoldDB" id="A0A6I9V0U2"/>
<evidence type="ECO:0000256" key="1">
    <source>
        <dbReference type="SAM" id="SignalP"/>
    </source>
</evidence>
<dbReference type="InterPro" id="IPR034088">
    <property type="entry name" value="Pla_a_1-like"/>
</dbReference>
<dbReference type="PANTHER" id="PTHR31890:SF9">
    <property type="entry name" value="PLANT INVERTASE_PECTIN METHYLESTERASE INHIBITOR SUPERFAMILY PROTEIN"/>
    <property type="match status" value="1"/>
</dbReference>
<name>A0A6I9V0U2_SESIN</name>
<dbReference type="SMART" id="SM00856">
    <property type="entry name" value="PMEI"/>
    <property type="match status" value="1"/>
</dbReference>
<organism evidence="3 4">
    <name type="scientific">Sesamum indicum</name>
    <name type="common">Oriental sesame</name>
    <name type="synonym">Sesamum orientale</name>
    <dbReference type="NCBI Taxonomy" id="4182"/>
    <lineage>
        <taxon>Eukaryota</taxon>
        <taxon>Viridiplantae</taxon>
        <taxon>Streptophyta</taxon>
        <taxon>Embryophyta</taxon>
        <taxon>Tracheophyta</taxon>
        <taxon>Spermatophyta</taxon>
        <taxon>Magnoliopsida</taxon>
        <taxon>eudicotyledons</taxon>
        <taxon>Gunneridae</taxon>
        <taxon>Pentapetalae</taxon>
        <taxon>asterids</taxon>
        <taxon>lamiids</taxon>
        <taxon>Lamiales</taxon>
        <taxon>Pedaliaceae</taxon>
        <taxon>Sesamum</taxon>
    </lineage>
</organism>
<keyword evidence="1" id="KW-0732">Signal</keyword>
<dbReference type="SUPFAM" id="SSF101148">
    <property type="entry name" value="Plant invertase/pectin methylesterase inhibitor"/>
    <property type="match status" value="1"/>
</dbReference>
<dbReference type="CDD" id="cd15795">
    <property type="entry name" value="PMEI-Pla_a_1_like"/>
    <property type="match status" value="1"/>
</dbReference>